<dbReference type="Gene3D" id="3.90.190.10">
    <property type="entry name" value="Protein tyrosine phosphatase superfamily"/>
    <property type="match status" value="1"/>
</dbReference>
<accession>A0A918XEV0</accession>
<evidence type="ECO:0000256" key="1">
    <source>
        <dbReference type="SAM" id="MobiDB-lite"/>
    </source>
</evidence>
<reference evidence="3" key="2">
    <citation type="submission" date="2020-09" db="EMBL/GenBank/DDBJ databases">
        <authorList>
            <person name="Sun Q."/>
            <person name="Kim S."/>
        </authorList>
    </citation>
    <scope>NUCLEOTIDE SEQUENCE</scope>
    <source>
        <strain evidence="3">KCTC 23430</strain>
    </source>
</reference>
<dbReference type="NCBIfam" id="TIGR01244">
    <property type="entry name" value="TIGR01244 family sulfur transferase"/>
    <property type="match status" value="1"/>
</dbReference>
<evidence type="ECO:0000313" key="4">
    <source>
        <dbReference type="Proteomes" id="UP000644693"/>
    </source>
</evidence>
<keyword evidence="4" id="KW-1185">Reference proteome</keyword>
<name>A0A918XEV0_9GAMM</name>
<dbReference type="GO" id="GO:0016787">
    <property type="term" value="F:hydrolase activity"/>
    <property type="evidence" value="ECO:0007669"/>
    <property type="project" value="InterPro"/>
</dbReference>
<comment type="caution">
    <text evidence="3">The sequence shown here is derived from an EMBL/GenBank/DDBJ whole genome shotgun (WGS) entry which is preliminary data.</text>
</comment>
<gene>
    <name evidence="3" type="ORF">GCM10007053_07950</name>
</gene>
<feature type="domain" description="Beta-lactamase hydrolase-like protein phosphatase-like" evidence="2">
    <location>
        <begin position="6"/>
        <end position="107"/>
    </location>
</feature>
<dbReference type="SUPFAM" id="SSF52799">
    <property type="entry name" value="(Phosphotyrosine protein) phosphatases II"/>
    <property type="match status" value="1"/>
</dbReference>
<sequence>MKAFALTPSLAVAGQILPEHVPAIAEAGFKVIINNRPDGEEPGQPSSDDVASAAKAQGLEYRHLPVNAMNFPGPDLEVMKHLFDDESQSVFAFCRTGTRCANLWIYSREDADVDEARQQAASIGFDISMSAGR</sequence>
<organism evidence="3 4">
    <name type="scientific">Parahalioglobus pacificus</name>
    <dbReference type="NCBI Taxonomy" id="930806"/>
    <lineage>
        <taxon>Bacteria</taxon>
        <taxon>Pseudomonadati</taxon>
        <taxon>Pseudomonadota</taxon>
        <taxon>Gammaproteobacteria</taxon>
        <taxon>Cellvibrionales</taxon>
        <taxon>Halieaceae</taxon>
        <taxon>Parahalioglobus</taxon>
    </lineage>
</organism>
<dbReference type="InterPro" id="IPR005939">
    <property type="entry name" value="BLH_phosphatase-like"/>
</dbReference>
<protein>
    <submittedName>
        <fullName evidence="3">TIGR01244 family protein</fullName>
    </submittedName>
</protein>
<feature type="region of interest" description="Disordered" evidence="1">
    <location>
        <begin position="35"/>
        <end position="54"/>
    </location>
</feature>
<dbReference type="EMBL" id="BMYM01000001">
    <property type="protein sequence ID" value="GHD28511.1"/>
    <property type="molecule type" value="Genomic_DNA"/>
</dbReference>
<dbReference type="Pfam" id="PF04273">
    <property type="entry name" value="BLH_phosphatase"/>
    <property type="match status" value="1"/>
</dbReference>
<evidence type="ECO:0000313" key="3">
    <source>
        <dbReference type="EMBL" id="GHD28511.1"/>
    </source>
</evidence>
<dbReference type="InterPro" id="IPR029021">
    <property type="entry name" value="Prot-tyrosine_phosphatase-like"/>
</dbReference>
<dbReference type="Proteomes" id="UP000644693">
    <property type="component" value="Unassembled WGS sequence"/>
</dbReference>
<dbReference type="AlphaFoldDB" id="A0A918XEV0"/>
<dbReference type="RefSeq" id="WP_189475334.1">
    <property type="nucleotide sequence ID" value="NZ_BMYM01000001.1"/>
</dbReference>
<evidence type="ECO:0000259" key="2">
    <source>
        <dbReference type="Pfam" id="PF04273"/>
    </source>
</evidence>
<proteinExistence type="predicted"/>
<reference evidence="3" key="1">
    <citation type="journal article" date="2014" name="Int. J. Syst. Evol. Microbiol.">
        <title>Complete genome sequence of Corynebacterium casei LMG S-19264T (=DSM 44701T), isolated from a smear-ripened cheese.</title>
        <authorList>
            <consortium name="US DOE Joint Genome Institute (JGI-PGF)"/>
            <person name="Walter F."/>
            <person name="Albersmeier A."/>
            <person name="Kalinowski J."/>
            <person name="Ruckert C."/>
        </authorList>
    </citation>
    <scope>NUCLEOTIDE SEQUENCE</scope>
    <source>
        <strain evidence="3">KCTC 23430</strain>
    </source>
</reference>